<evidence type="ECO:0000313" key="6">
    <source>
        <dbReference type="Proteomes" id="UP001589738"/>
    </source>
</evidence>
<evidence type="ECO:0000313" key="5">
    <source>
        <dbReference type="EMBL" id="MFC0478002.1"/>
    </source>
</evidence>
<sequence>MKVNQLLNVPDLEGMNMIAGQSGMEREVKSVNMMDAPDIIHYLNKNEFLVTTAYHFKDHPQTLTNLVEAMATQGCAGLGIKTKRFLNKIPDEVIELANELSLPVIELPLHLSLGEIVNHSLRAILDQRASELTFALETHKQFTKIIMEGKGIGLLLQDLSQMIQRPVRLIDQYFKPIFQQTPEGTYPIFSEEITLPKSPISPISFSISDTRETYTLFPIHISERKKGYLLINGEVKKTDQLTSLTIEQATNVISFSLMKESALRQQGRSIRNDFFLHFIDGTFSSQEEIIGRAAEFSLRNDQKYICVVGKIDGDKFQPSYAERHEKADVIYDFIEGEVSAMTPKIHFFTKGESCILLFESEENVLHPSMYCESILVQLQERIFKYYENTISFGISNLCHTFMDVKNAHKDALDALSQGKFSKQIGYIQTFQAKDISELLRMVPQEDLRNFYSFALSKFTDIKIEEEQTLLDTLSVYLETHCQISETAKRLFIHRNTVVYRIEKCEEILGKSLKDSETTLQIRLALRIRALLQN</sequence>
<reference evidence="5 6" key="1">
    <citation type="submission" date="2024-09" db="EMBL/GenBank/DDBJ databases">
        <authorList>
            <person name="Sun Q."/>
            <person name="Mori K."/>
        </authorList>
    </citation>
    <scope>NUCLEOTIDE SEQUENCE [LARGE SCALE GENOMIC DNA]</scope>
    <source>
        <strain evidence="5 6">CGMCC 1.9126</strain>
    </source>
</reference>
<dbReference type="PANTHER" id="PTHR33744">
    <property type="entry name" value="CARBOHYDRATE DIACID REGULATOR"/>
    <property type="match status" value="1"/>
</dbReference>
<evidence type="ECO:0000259" key="4">
    <source>
        <dbReference type="Pfam" id="PF17853"/>
    </source>
</evidence>
<dbReference type="EMBL" id="JBHLUU010000126">
    <property type="protein sequence ID" value="MFC0478002.1"/>
    <property type="molecule type" value="Genomic_DNA"/>
</dbReference>
<organism evidence="5 6">
    <name type="scientific">Robertmurraya beringensis</name>
    <dbReference type="NCBI Taxonomy" id="641660"/>
    <lineage>
        <taxon>Bacteria</taxon>
        <taxon>Bacillati</taxon>
        <taxon>Bacillota</taxon>
        <taxon>Bacilli</taxon>
        <taxon>Bacillales</taxon>
        <taxon>Bacillaceae</taxon>
        <taxon>Robertmurraya</taxon>
    </lineage>
</organism>
<dbReference type="InterPro" id="IPR042070">
    <property type="entry name" value="PucR_C-HTH_sf"/>
</dbReference>
<comment type="similarity">
    <text evidence="1">Belongs to the CdaR family.</text>
</comment>
<proteinExistence type="inferred from homology"/>
<dbReference type="InterPro" id="IPR051448">
    <property type="entry name" value="CdaR-like_regulators"/>
</dbReference>
<evidence type="ECO:0000259" key="2">
    <source>
        <dbReference type="Pfam" id="PF07905"/>
    </source>
</evidence>
<dbReference type="InterPro" id="IPR041522">
    <property type="entry name" value="CdaR_GGDEF"/>
</dbReference>
<evidence type="ECO:0000259" key="3">
    <source>
        <dbReference type="Pfam" id="PF13556"/>
    </source>
</evidence>
<name>A0ABV6KXD8_9BACI</name>
<dbReference type="Gene3D" id="1.10.10.2840">
    <property type="entry name" value="PucR C-terminal helix-turn-helix domain"/>
    <property type="match status" value="1"/>
</dbReference>
<dbReference type="Proteomes" id="UP001589738">
    <property type="component" value="Unassembled WGS sequence"/>
</dbReference>
<dbReference type="Pfam" id="PF13556">
    <property type="entry name" value="HTH_30"/>
    <property type="match status" value="1"/>
</dbReference>
<protein>
    <submittedName>
        <fullName evidence="5">PucR family transcriptional regulator</fullName>
    </submittedName>
</protein>
<evidence type="ECO:0000256" key="1">
    <source>
        <dbReference type="ARBA" id="ARBA00006754"/>
    </source>
</evidence>
<accession>A0ABV6KXD8</accession>
<dbReference type="InterPro" id="IPR025736">
    <property type="entry name" value="PucR_C-HTH_dom"/>
</dbReference>
<dbReference type="PANTHER" id="PTHR33744:SF1">
    <property type="entry name" value="DNA-BINDING TRANSCRIPTIONAL ACTIVATOR ADER"/>
    <property type="match status" value="1"/>
</dbReference>
<gene>
    <name evidence="5" type="ORF">ACFFHF_22695</name>
</gene>
<comment type="caution">
    <text evidence="5">The sequence shown here is derived from an EMBL/GenBank/DDBJ whole genome shotgun (WGS) entry which is preliminary data.</text>
</comment>
<dbReference type="Pfam" id="PF07905">
    <property type="entry name" value="PucR"/>
    <property type="match status" value="1"/>
</dbReference>
<dbReference type="RefSeq" id="WP_160548812.1">
    <property type="nucleotide sequence ID" value="NZ_JBHLUU010000126.1"/>
</dbReference>
<feature type="domain" description="PucR C-terminal helix-turn-helix" evidence="3">
    <location>
        <begin position="469"/>
        <end position="527"/>
    </location>
</feature>
<keyword evidence="6" id="KW-1185">Reference proteome</keyword>
<dbReference type="Pfam" id="PF17853">
    <property type="entry name" value="GGDEF_2"/>
    <property type="match status" value="1"/>
</dbReference>
<dbReference type="InterPro" id="IPR012914">
    <property type="entry name" value="PucR_dom"/>
</dbReference>
<feature type="domain" description="Purine catabolism PurC-like" evidence="2">
    <location>
        <begin position="5"/>
        <end position="124"/>
    </location>
</feature>
<feature type="domain" description="CdaR GGDEF-like" evidence="4">
    <location>
        <begin position="285"/>
        <end position="415"/>
    </location>
</feature>